<evidence type="ECO:0000313" key="1">
    <source>
        <dbReference type="EMBL" id="GHE11409.1"/>
    </source>
</evidence>
<reference evidence="1" key="1">
    <citation type="journal article" date="2014" name="Int. J. Syst. Evol. Microbiol.">
        <title>Complete genome sequence of Corynebacterium casei LMG S-19264T (=DSM 44701T), isolated from a smear-ripened cheese.</title>
        <authorList>
            <consortium name="US DOE Joint Genome Institute (JGI-PGF)"/>
            <person name="Walter F."/>
            <person name="Albersmeier A."/>
            <person name="Kalinowski J."/>
            <person name="Ruckert C."/>
        </authorList>
    </citation>
    <scope>NUCLEOTIDE SEQUENCE</scope>
    <source>
        <strain evidence="1">JCM 4714</strain>
    </source>
</reference>
<dbReference type="AlphaFoldDB" id="A0A918YPB5"/>
<gene>
    <name evidence="1" type="ORF">GCM10010339_71160</name>
</gene>
<protein>
    <submittedName>
        <fullName evidence="1">Uncharacterized protein</fullName>
    </submittedName>
</protein>
<comment type="caution">
    <text evidence="1">The sequence shown here is derived from an EMBL/GenBank/DDBJ whole genome shotgun (WGS) entry which is preliminary data.</text>
</comment>
<name>A0A918YPB5_9ACTN</name>
<dbReference type="Proteomes" id="UP000655443">
    <property type="component" value="Unassembled WGS sequence"/>
</dbReference>
<dbReference type="EMBL" id="BMVG01000028">
    <property type="protein sequence ID" value="GHE11409.1"/>
    <property type="molecule type" value="Genomic_DNA"/>
</dbReference>
<evidence type="ECO:0000313" key="2">
    <source>
        <dbReference type="Proteomes" id="UP000655443"/>
    </source>
</evidence>
<proteinExistence type="predicted"/>
<accession>A0A918YPB5</accession>
<reference evidence="1" key="2">
    <citation type="submission" date="2020-09" db="EMBL/GenBank/DDBJ databases">
        <authorList>
            <person name="Sun Q."/>
            <person name="Ohkuma M."/>
        </authorList>
    </citation>
    <scope>NUCLEOTIDE SEQUENCE</scope>
    <source>
        <strain evidence="1">JCM 4714</strain>
    </source>
</reference>
<keyword evidence="2" id="KW-1185">Reference proteome</keyword>
<organism evidence="1 2">
    <name type="scientific">Streptomyces alanosinicus</name>
    <dbReference type="NCBI Taxonomy" id="68171"/>
    <lineage>
        <taxon>Bacteria</taxon>
        <taxon>Bacillati</taxon>
        <taxon>Actinomycetota</taxon>
        <taxon>Actinomycetes</taxon>
        <taxon>Kitasatosporales</taxon>
        <taxon>Streptomycetaceae</taxon>
        <taxon>Streptomyces</taxon>
    </lineage>
</organism>
<sequence length="161" mass="17904">MRSQTRKLPGAATRHHYEVSEKDFVLIDAYSDESVISWTADFSANNFITVCEKHGGFSDASSEAVISVHGRTFRGSGKRAQDWLGNFQASEIEDGCDFIRFDLSKITLTFHAFGDVHLISADPESGDLEEIRELFEASATKEIRERLSEILRSSQAAGRVA</sequence>